<keyword evidence="1" id="KW-0479">Metal-binding</keyword>
<dbReference type="PANTHER" id="PTHR47718:SF10">
    <property type="entry name" value="PROTEIN FAR1-RELATED SEQUENCE"/>
    <property type="match status" value="1"/>
</dbReference>
<dbReference type="SMART" id="SM00575">
    <property type="entry name" value="ZnF_PMZ"/>
    <property type="match status" value="1"/>
</dbReference>
<sequence>MERTFGSSSIRQNSNNEKVFHSAQLFLRILYDKRIQWASRWTWQHLTLGAHSTQRSESIHSTIKQFLNAHTLLTHLANKIDENRKSLSEQNEGRATRVDAIFNVGEGKIYEVNSIVRDSVEREGLSGGTNKEKLTSMDLGLSKVFTKSSRKTTLTSCTCLFPSSWGLPCRHMLIVHHHEKITNIHDKAIVDFWKIENQADHNSNIYSCIGSQNVIELQENDQNNPILTKDERIPVFTMPQKPDELSHACLLALHRDDMDKLNLVYLRSQHFREPFKGRDGAVPTILSGGPSCYSSHSSAQTRPSCLEDKGDEIHNKAGSLSLESGVEEKEKIKIQFQNLQVKLHSHLSLKTDLFSQTAYHHFQSMSCTSLPHSNTLQKLYSSFRLQIEFFTCLKQSTRSFSSEQRNVIIQTDEFRVKSDISYKGGRFFASNLDTHNPTNIMLYIWYKKWSCIVRLLACTSLSAEKLFETNILYSCLRRL</sequence>
<dbReference type="AlphaFoldDB" id="A0AAV7K822"/>
<keyword evidence="3" id="KW-0862">Zinc</keyword>
<evidence type="ECO:0000313" key="7">
    <source>
        <dbReference type="Proteomes" id="UP001165289"/>
    </source>
</evidence>
<name>A0AAV7K822_9METZ</name>
<gene>
    <name evidence="6" type="ORF">LOD99_15896</name>
</gene>
<keyword evidence="7" id="KW-1185">Reference proteome</keyword>
<reference evidence="6 7" key="1">
    <citation type="journal article" date="2023" name="BMC Biol.">
        <title>The compact genome of the sponge Oopsacas minuta (Hexactinellida) is lacking key metazoan core genes.</title>
        <authorList>
            <person name="Santini S."/>
            <person name="Schenkelaars Q."/>
            <person name="Jourda C."/>
            <person name="Duchesne M."/>
            <person name="Belahbib H."/>
            <person name="Rocher C."/>
            <person name="Selva M."/>
            <person name="Riesgo A."/>
            <person name="Vervoort M."/>
            <person name="Leys S.P."/>
            <person name="Kodjabachian L."/>
            <person name="Le Bivic A."/>
            <person name="Borchiellini C."/>
            <person name="Claverie J.M."/>
            <person name="Renard E."/>
        </authorList>
    </citation>
    <scope>NUCLEOTIDE SEQUENCE [LARGE SCALE GENOMIC DNA]</scope>
    <source>
        <strain evidence="6">SPO-2</strain>
    </source>
</reference>
<dbReference type="InterPro" id="IPR007527">
    <property type="entry name" value="Znf_SWIM"/>
</dbReference>
<accession>A0AAV7K822</accession>
<evidence type="ECO:0000256" key="2">
    <source>
        <dbReference type="ARBA" id="ARBA00022771"/>
    </source>
</evidence>
<dbReference type="GO" id="GO:0008270">
    <property type="term" value="F:zinc ion binding"/>
    <property type="evidence" value="ECO:0007669"/>
    <property type="project" value="UniProtKB-KW"/>
</dbReference>
<evidence type="ECO:0000259" key="5">
    <source>
        <dbReference type="PROSITE" id="PS50966"/>
    </source>
</evidence>
<dbReference type="InterPro" id="IPR006564">
    <property type="entry name" value="Znf_PMZ"/>
</dbReference>
<dbReference type="PANTHER" id="PTHR47718">
    <property type="entry name" value="OS01G0519700 PROTEIN"/>
    <property type="match status" value="1"/>
</dbReference>
<dbReference type="PROSITE" id="PS50966">
    <property type="entry name" value="ZF_SWIM"/>
    <property type="match status" value="1"/>
</dbReference>
<comment type="caution">
    <text evidence="6">The sequence shown here is derived from an EMBL/GenBank/DDBJ whole genome shotgun (WGS) entry which is preliminary data.</text>
</comment>
<protein>
    <recommendedName>
        <fullName evidence="5">SWIM-type domain-containing protein</fullName>
    </recommendedName>
</protein>
<evidence type="ECO:0000256" key="4">
    <source>
        <dbReference type="PROSITE-ProRule" id="PRU00325"/>
    </source>
</evidence>
<keyword evidence="2 4" id="KW-0863">Zinc-finger</keyword>
<organism evidence="6 7">
    <name type="scientific">Oopsacas minuta</name>
    <dbReference type="NCBI Taxonomy" id="111878"/>
    <lineage>
        <taxon>Eukaryota</taxon>
        <taxon>Metazoa</taxon>
        <taxon>Porifera</taxon>
        <taxon>Hexactinellida</taxon>
        <taxon>Hexasterophora</taxon>
        <taxon>Lyssacinosida</taxon>
        <taxon>Leucopsacidae</taxon>
        <taxon>Oopsacas</taxon>
    </lineage>
</organism>
<proteinExistence type="predicted"/>
<dbReference type="EMBL" id="JAKMXF010000122">
    <property type="protein sequence ID" value="KAI6657110.1"/>
    <property type="molecule type" value="Genomic_DNA"/>
</dbReference>
<dbReference type="Proteomes" id="UP001165289">
    <property type="component" value="Unassembled WGS sequence"/>
</dbReference>
<evidence type="ECO:0000256" key="3">
    <source>
        <dbReference type="ARBA" id="ARBA00022833"/>
    </source>
</evidence>
<evidence type="ECO:0000256" key="1">
    <source>
        <dbReference type="ARBA" id="ARBA00022723"/>
    </source>
</evidence>
<feature type="domain" description="SWIM-type" evidence="5">
    <location>
        <begin position="142"/>
        <end position="180"/>
    </location>
</feature>
<evidence type="ECO:0000313" key="6">
    <source>
        <dbReference type="EMBL" id="KAI6657110.1"/>
    </source>
</evidence>